<keyword evidence="2" id="KW-1185">Reference proteome</keyword>
<dbReference type="AlphaFoldDB" id="A0AAV4TT89"/>
<sequence>MHDLKSNTFKDHQIVYSTTPIGIKHEIEGCSILFYSTELQTKTRKIRTERGLVFAGSPSAPPPPRADPVGFLLQKRAHSSFITNVRIVILPLIGWRMHFHVVCSSSPEWISKRTSD</sequence>
<organism evidence="1 2">
    <name type="scientific">Caerostris extrusa</name>
    <name type="common">Bark spider</name>
    <name type="synonym">Caerostris bankana</name>
    <dbReference type="NCBI Taxonomy" id="172846"/>
    <lineage>
        <taxon>Eukaryota</taxon>
        <taxon>Metazoa</taxon>
        <taxon>Ecdysozoa</taxon>
        <taxon>Arthropoda</taxon>
        <taxon>Chelicerata</taxon>
        <taxon>Arachnida</taxon>
        <taxon>Araneae</taxon>
        <taxon>Araneomorphae</taxon>
        <taxon>Entelegynae</taxon>
        <taxon>Araneoidea</taxon>
        <taxon>Araneidae</taxon>
        <taxon>Caerostris</taxon>
    </lineage>
</organism>
<proteinExistence type="predicted"/>
<evidence type="ECO:0000313" key="2">
    <source>
        <dbReference type="Proteomes" id="UP001054945"/>
    </source>
</evidence>
<comment type="caution">
    <text evidence="1">The sequence shown here is derived from an EMBL/GenBank/DDBJ whole genome shotgun (WGS) entry which is preliminary data.</text>
</comment>
<gene>
    <name evidence="1" type="ORF">CEXT_53871</name>
</gene>
<dbReference type="Proteomes" id="UP001054945">
    <property type="component" value="Unassembled WGS sequence"/>
</dbReference>
<dbReference type="EMBL" id="BPLR01011739">
    <property type="protein sequence ID" value="GIY48641.1"/>
    <property type="molecule type" value="Genomic_DNA"/>
</dbReference>
<accession>A0AAV4TT89</accession>
<reference evidence="1 2" key="1">
    <citation type="submission" date="2021-06" db="EMBL/GenBank/DDBJ databases">
        <title>Caerostris extrusa draft genome.</title>
        <authorList>
            <person name="Kono N."/>
            <person name="Arakawa K."/>
        </authorList>
    </citation>
    <scope>NUCLEOTIDE SEQUENCE [LARGE SCALE GENOMIC DNA]</scope>
</reference>
<evidence type="ECO:0000313" key="1">
    <source>
        <dbReference type="EMBL" id="GIY48641.1"/>
    </source>
</evidence>
<name>A0AAV4TT89_CAEEX</name>
<protein>
    <submittedName>
        <fullName evidence="1">Uncharacterized protein</fullName>
    </submittedName>
</protein>